<gene>
    <name evidence="11" type="ORF">PHACADRAFT_167242</name>
</gene>
<dbReference type="GO" id="GO:0004534">
    <property type="term" value="F:5'-3' RNA exonuclease activity"/>
    <property type="evidence" value="ECO:0007669"/>
    <property type="project" value="TreeGrafter"/>
</dbReference>
<dbReference type="OrthoDB" id="10249535at2759"/>
<accession>K5VE65</accession>
<dbReference type="RefSeq" id="XP_007402032.1">
    <property type="nucleotide sequence ID" value="XM_007401970.1"/>
</dbReference>
<dbReference type="GO" id="GO:0006398">
    <property type="term" value="P:mRNA 3'-end processing by stem-loop binding and cleavage"/>
    <property type="evidence" value="ECO:0007669"/>
    <property type="project" value="TreeGrafter"/>
</dbReference>
<dbReference type="GO" id="GO:0005847">
    <property type="term" value="C:mRNA cleavage and polyadenylation specificity factor complex"/>
    <property type="evidence" value="ECO:0007669"/>
    <property type="project" value="TreeGrafter"/>
</dbReference>
<evidence type="ECO:0000313" key="12">
    <source>
        <dbReference type="Proteomes" id="UP000008370"/>
    </source>
</evidence>
<dbReference type="HOGENOM" id="CLU_009673_2_0_1"/>
<organism evidence="11 12">
    <name type="scientific">Phanerochaete carnosa (strain HHB-10118-sp)</name>
    <name type="common">White-rot fungus</name>
    <name type="synonym">Peniophora carnosa</name>
    <dbReference type="NCBI Taxonomy" id="650164"/>
    <lineage>
        <taxon>Eukaryota</taxon>
        <taxon>Fungi</taxon>
        <taxon>Dikarya</taxon>
        <taxon>Basidiomycota</taxon>
        <taxon>Agaricomycotina</taxon>
        <taxon>Agaricomycetes</taxon>
        <taxon>Polyporales</taxon>
        <taxon>Phanerochaetaceae</taxon>
        <taxon>Phanerochaete</taxon>
    </lineage>
</organism>
<proteinExistence type="inferred from homology"/>
<keyword evidence="7" id="KW-0539">Nucleus</keyword>
<evidence type="ECO:0000256" key="1">
    <source>
        <dbReference type="ARBA" id="ARBA00004123"/>
    </source>
</evidence>
<feature type="compositionally biased region" description="Basic and acidic residues" evidence="8">
    <location>
        <begin position="673"/>
        <end position="684"/>
    </location>
</feature>
<dbReference type="GO" id="GO:0004521">
    <property type="term" value="F:RNA endonuclease activity"/>
    <property type="evidence" value="ECO:0007669"/>
    <property type="project" value="TreeGrafter"/>
</dbReference>
<dbReference type="InterPro" id="IPR001279">
    <property type="entry name" value="Metallo-B-lactamas"/>
</dbReference>
<dbReference type="InterPro" id="IPR011108">
    <property type="entry name" value="RMMBL"/>
</dbReference>
<dbReference type="Pfam" id="PF11718">
    <property type="entry name" value="CPSF73-100_C"/>
    <property type="match status" value="1"/>
</dbReference>
<protein>
    <recommendedName>
        <fullName evidence="13">Beta-Casp domain-containing protein</fullName>
    </recommendedName>
</protein>
<evidence type="ECO:0008006" key="13">
    <source>
        <dbReference type="Google" id="ProtNLM"/>
    </source>
</evidence>
<evidence type="ECO:0000256" key="3">
    <source>
        <dbReference type="ARBA" id="ARBA00022664"/>
    </source>
</evidence>
<keyword evidence="3" id="KW-0507">mRNA processing</keyword>
<name>K5VE65_PHACS</name>
<dbReference type="InterPro" id="IPR021718">
    <property type="entry name" value="CPSF73-100_C"/>
</dbReference>
<feature type="compositionally biased region" description="Acidic residues" evidence="8">
    <location>
        <begin position="685"/>
        <end position="702"/>
    </location>
</feature>
<dbReference type="InterPro" id="IPR022712">
    <property type="entry name" value="Beta_Casp"/>
</dbReference>
<comment type="similarity">
    <text evidence="2">Belongs to the metallo-beta-lactamase superfamily. RNA-metabolizing metallo-beta-lactamase-like family. CPSF2/YSH1 subfamily.</text>
</comment>
<dbReference type="SMART" id="SM01027">
    <property type="entry name" value="Beta-Casp"/>
    <property type="match status" value="1"/>
</dbReference>
<keyword evidence="4" id="KW-0540">Nuclease</keyword>
<dbReference type="GO" id="GO:0003723">
    <property type="term" value="F:RNA binding"/>
    <property type="evidence" value="ECO:0007669"/>
    <property type="project" value="TreeGrafter"/>
</dbReference>
<dbReference type="FunCoup" id="K5VE65">
    <property type="interactions" value="634"/>
</dbReference>
<dbReference type="GeneID" id="18909376"/>
<dbReference type="SUPFAM" id="SSF56281">
    <property type="entry name" value="Metallo-hydrolase/oxidoreductase"/>
    <property type="match status" value="1"/>
</dbReference>
<keyword evidence="6" id="KW-0378">Hydrolase</keyword>
<dbReference type="PANTHER" id="PTHR11203:SF11">
    <property type="entry name" value="CLEAVAGE AND POLYADENYLATION SPECIFICITY FACTOR SUBUNIT 3"/>
    <property type="match status" value="1"/>
</dbReference>
<dbReference type="AlphaFoldDB" id="K5VE65"/>
<sequence length="702" mass="78040">MAADVPTLSITLLGAGQEVGRSCCVLQYRGRAIVCDTGVPVHPVFHLNHAAALTYIMEKVDGKGKIYMTHPTKALHKFMMQDFVRMDSSSSDALFSPMELSVSLASIIPVSAHQVISPCPGVMFTLYCAGHVLGACMFLIDIAGLKILYTGDYSREEDQHLVKAEVPPVHPDGLEEKELQFTNSVHNFIQRGGHVLLPTFTLGRAQELLLILDEYWKKHPDLHNVPVYYASSLAGKCMAMYQTYIRTMNSNVHFCFAKRNNPFVFNFEPPDSRNGTILTGYSIEGTMVRDIQTEPDEIPSVKEHMIPHKLSIDEISFGAHVDYSQNSEFIELVHTQHIVLVHGEQNAMGRLRAALQDCYKNRDEDVKIHTPRNLEPLQLTFHSDLPPQPNEVISGLLVSKDYSYTLLDPRDLRDFDGLTTTAVMQRQKIALNVGWELVCWHLEGMYGKIEDGVDKDDIPTMRVMGTVDVKQTSEHELHYGHELILDHLKCPGQAIKLFHFRRLYWGLLASQNDRFATTFTVASLSEVLRKQVEAVLDMALSTISSLNESFTSAVRFGTEKYTPLTEKEKQNSEEDATGDAAQTNEMSSLDNTLPAAMNVNSPVQDLHAASKQEPEKHSASELTDSQKVTEGDEAPSPMDVQEDIQNSTADARGVSLQQDQNASSQGLAATQGRCKECRGAKQEGNDSEEASSGDEPEPEVCS</sequence>
<evidence type="ECO:0000256" key="7">
    <source>
        <dbReference type="ARBA" id="ARBA00023242"/>
    </source>
</evidence>
<evidence type="ECO:0000259" key="10">
    <source>
        <dbReference type="SMART" id="SM01027"/>
    </source>
</evidence>
<dbReference type="Pfam" id="PF07521">
    <property type="entry name" value="RMMBL"/>
    <property type="match status" value="1"/>
</dbReference>
<evidence type="ECO:0000259" key="9">
    <source>
        <dbReference type="SMART" id="SM00849"/>
    </source>
</evidence>
<evidence type="ECO:0000256" key="5">
    <source>
        <dbReference type="ARBA" id="ARBA00022759"/>
    </source>
</evidence>
<dbReference type="KEGG" id="pco:PHACADRAFT_167242"/>
<dbReference type="EMBL" id="JH930481">
    <property type="protein sequence ID" value="EKM49418.1"/>
    <property type="molecule type" value="Genomic_DNA"/>
</dbReference>
<evidence type="ECO:0000313" key="11">
    <source>
        <dbReference type="EMBL" id="EKM49418.1"/>
    </source>
</evidence>
<dbReference type="Gene3D" id="3.40.50.10890">
    <property type="match status" value="1"/>
</dbReference>
<keyword evidence="12" id="KW-1185">Reference proteome</keyword>
<feature type="region of interest" description="Disordered" evidence="8">
    <location>
        <begin position="561"/>
        <end position="581"/>
    </location>
</feature>
<keyword evidence="5" id="KW-0255">Endonuclease</keyword>
<dbReference type="Pfam" id="PF10996">
    <property type="entry name" value="Beta-Casp"/>
    <property type="match status" value="1"/>
</dbReference>
<reference evidence="11 12" key="1">
    <citation type="journal article" date="2012" name="BMC Genomics">
        <title>Comparative genomics of the white-rot fungi, Phanerochaete carnosa and P. chrysosporium, to elucidate the genetic basis of the distinct wood types they colonize.</title>
        <authorList>
            <person name="Suzuki H."/>
            <person name="MacDonald J."/>
            <person name="Syed K."/>
            <person name="Salamov A."/>
            <person name="Hori C."/>
            <person name="Aerts A."/>
            <person name="Henrissat B."/>
            <person name="Wiebenga A."/>
            <person name="vanKuyk P.A."/>
            <person name="Barry K."/>
            <person name="Lindquist E."/>
            <person name="LaButti K."/>
            <person name="Lapidus A."/>
            <person name="Lucas S."/>
            <person name="Coutinho P."/>
            <person name="Gong Y."/>
            <person name="Samejima M."/>
            <person name="Mahadevan R."/>
            <person name="Abou-Zaid M."/>
            <person name="de Vries R.P."/>
            <person name="Igarashi K."/>
            <person name="Yadav J.S."/>
            <person name="Grigoriev I.V."/>
            <person name="Master E.R."/>
        </authorList>
    </citation>
    <scope>NUCLEOTIDE SEQUENCE [LARGE SCALE GENOMIC DNA]</scope>
    <source>
        <strain evidence="11 12">HHB-10118-sp</strain>
    </source>
</reference>
<evidence type="ECO:0000256" key="4">
    <source>
        <dbReference type="ARBA" id="ARBA00022722"/>
    </source>
</evidence>
<dbReference type="InterPro" id="IPR050698">
    <property type="entry name" value="MBL"/>
</dbReference>
<dbReference type="Pfam" id="PF16661">
    <property type="entry name" value="Lactamase_B_6"/>
    <property type="match status" value="1"/>
</dbReference>
<feature type="domain" description="Beta-Casp" evidence="10">
    <location>
        <begin position="205"/>
        <end position="291"/>
    </location>
</feature>
<feature type="compositionally biased region" description="Polar residues" evidence="8">
    <location>
        <begin position="643"/>
        <end position="668"/>
    </location>
</feature>
<dbReference type="SMART" id="SM00849">
    <property type="entry name" value="Lactamase_B"/>
    <property type="match status" value="1"/>
</dbReference>
<feature type="compositionally biased region" description="Basic and acidic residues" evidence="8">
    <location>
        <begin position="608"/>
        <end position="619"/>
    </location>
</feature>
<dbReference type="STRING" id="650164.K5VE65"/>
<dbReference type="Gene3D" id="3.60.15.10">
    <property type="entry name" value="Ribonuclease Z/Hydroxyacylglutathione hydrolase-like"/>
    <property type="match status" value="2"/>
</dbReference>
<dbReference type="PANTHER" id="PTHR11203">
    <property type="entry name" value="CLEAVAGE AND POLYADENYLATION SPECIFICITY FACTOR FAMILY MEMBER"/>
    <property type="match status" value="1"/>
</dbReference>
<dbReference type="InParanoid" id="K5VE65"/>
<feature type="domain" description="Metallo-beta-lactamase" evidence="9">
    <location>
        <begin position="20"/>
        <end position="200"/>
    </location>
</feature>
<dbReference type="InterPro" id="IPR036866">
    <property type="entry name" value="RibonucZ/Hydroxyglut_hydro"/>
</dbReference>
<comment type="subcellular location">
    <subcellularLocation>
        <location evidence="1">Nucleus</location>
    </subcellularLocation>
</comment>
<evidence type="ECO:0000256" key="8">
    <source>
        <dbReference type="SAM" id="MobiDB-lite"/>
    </source>
</evidence>
<evidence type="ECO:0000256" key="2">
    <source>
        <dbReference type="ARBA" id="ARBA00010624"/>
    </source>
</evidence>
<dbReference type="Proteomes" id="UP000008370">
    <property type="component" value="Unassembled WGS sequence"/>
</dbReference>
<feature type="region of interest" description="Disordered" evidence="8">
    <location>
        <begin position="605"/>
        <end position="702"/>
    </location>
</feature>
<evidence type="ECO:0000256" key="6">
    <source>
        <dbReference type="ARBA" id="ARBA00022801"/>
    </source>
</evidence>